<dbReference type="EMBL" id="CM042021">
    <property type="protein sequence ID" value="KAI3818788.1"/>
    <property type="molecule type" value="Genomic_DNA"/>
</dbReference>
<sequence>MLFILPLTLFISTSSSNPTPLTTVHSVLTHHGFPSHGLLPTDVLSDLNRTSGEFSADLRRPCRLILPPDSYLATYSKKVTGKIGHSTTLNPPFCRLPILPCRRPTKTPVPATHSSPSSPGFNNHPILPCIDDKEEARETCNLTGIRTERGRVGWPESEPEI</sequence>
<evidence type="ECO:0000313" key="1">
    <source>
        <dbReference type="EMBL" id="KAI3818788.1"/>
    </source>
</evidence>
<dbReference type="Proteomes" id="UP001056120">
    <property type="component" value="Linkage Group LG04"/>
</dbReference>
<gene>
    <name evidence="1" type="ORF">L1987_12605</name>
</gene>
<accession>A0ACB9JFS4</accession>
<proteinExistence type="predicted"/>
<comment type="caution">
    <text evidence="1">The sequence shown here is derived from an EMBL/GenBank/DDBJ whole genome shotgun (WGS) entry which is preliminary data.</text>
</comment>
<organism evidence="1 2">
    <name type="scientific">Smallanthus sonchifolius</name>
    <dbReference type="NCBI Taxonomy" id="185202"/>
    <lineage>
        <taxon>Eukaryota</taxon>
        <taxon>Viridiplantae</taxon>
        <taxon>Streptophyta</taxon>
        <taxon>Embryophyta</taxon>
        <taxon>Tracheophyta</taxon>
        <taxon>Spermatophyta</taxon>
        <taxon>Magnoliopsida</taxon>
        <taxon>eudicotyledons</taxon>
        <taxon>Gunneridae</taxon>
        <taxon>Pentapetalae</taxon>
        <taxon>asterids</taxon>
        <taxon>campanulids</taxon>
        <taxon>Asterales</taxon>
        <taxon>Asteraceae</taxon>
        <taxon>Asteroideae</taxon>
        <taxon>Heliantheae alliance</taxon>
        <taxon>Millerieae</taxon>
        <taxon>Smallanthus</taxon>
    </lineage>
</organism>
<name>A0ACB9JFS4_9ASTR</name>
<keyword evidence="2" id="KW-1185">Reference proteome</keyword>
<protein>
    <submittedName>
        <fullName evidence="1">Uncharacterized protein</fullName>
    </submittedName>
</protein>
<reference evidence="1 2" key="2">
    <citation type="journal article" date="2022" name="Mol. Ecol. Resour.">
        <title>The genomes of chicory, endive, great burdock and yacon provide insights into Asteraceae paleo-polyploidization history and plant inulin production.</title>
        <authorList>
            <person name="Fan W."/>
            <person name="Wang S."/>
            <person name="Wang H."/>
            <person name="Wang A."/>
            <person name="Jiang F."/>
            <person name="Liu H."/>
            <person name="Zhao H."/>
            <person name="Xu D."/>
            <person name="Zhang Y."/>
        </authorList>
    </citation>
    <scope>NUCLEOTIDE SEQUENCE [LARGE SCALE GENOMIC DNA]</scope>
    <source>
        <strain evidence="2">cv. Yunnan</strain>
        <tissue evidence="1">Leaves</tissue>
    </source>
</reference>
<evidence type="ECO:0000313" key="2">
    <source>
        <dbReference type="Proteomes" id="UP001056120"/>
    </source>
</evidence>
<reference evidence="2" key="1">
    <citation type="journal article" date="2022" name="Mol. Ecol. Resour.">
        <title>The genomes of chicory, endive, great burdock and yacon provide insights into Asteraceae palaeo-polyploidization history and plant inulin production.</title>
        <authorList>
            <person name="Fan W."/>
            <person name="Wang S."/>
            <person name="Wang H."/>
            <person name="Wang A."/>
            <person name="Jiang F."/>
            <person name="Liu H."/>
            <person name="Zhao H."/>
            <person name="Xu D."/>
            <person name="Zhang Y."/>
        </authorList>
    </citation>
    <scope>NUCLEOTIDE SEQUENCE [LARGE SCALE GENOMIC DNA]</scope>
    <source>
        <strain evidence="2">cv. Yunnan</strain>
    </source>
</reference>